<sequence length="324" mass="35374">MAFMVQSCYQAWYEPLPGIAQKYISVLLPSLPLETLCSSSNATSLAQQVPQPASLPQRPAILYSEKVTCGLGAGRQAKGTRGLPAVLPNSYINWFKLGQVVICKWFDQPKPLEGLLHAIAFLKMQLSKFSLQCQLGMSRSLAKIDEQPNGCLITSIFGLRRLTPTSSLLQLQNSIKPSCPLHTLASKSQLLGKATSTLLVYFLDRCLALDIKRAGICYNSLHLKGQHHLQGPKQWYNCLAVGHSCKNKLGCSGCGGEHNSASCKGMGDLTHSCQRCLNKDRKNATEIDFADPKYDHSTFSNACPVHAKELASLSKDETNTTTSS</sequence>
<dbReference type="Proteomes" id="UP000037035">
    <property type="component" value="Unassembled WGS sequence"/>
</dbReference>
<evidence type="ECO:0000313" key="2">
    <source>
        <dbReference type="Proteomes" id="UP000037035"/>
    </source>
</evidence>
<dbReference type="STRING" id="27349.A0A0L6UEQ4"/>
<protein>
    <submittedName>
        <fullName evidence="1">Uncharacterized protein</fullName>
    </submittedName>
</protein>
<evidence type="ECO:0000313" key="1">
    <source>
        <dbReference type="EMBL" id="KNZ47048.1"/>
    </source>
</evidence>
<organism evidence="1 2">
    <name type="scientific">Puccinia sorghi</name>
    <dbReference type="NCBI Taxonomy" id="27349"/>
    <lineage>
        <taxon>Eukaryota</taxon>
        <taxon>Fungi</taxon>
        <taxon>Dikarya</taxon>
        <taxon>Basidiomycota</taxon>
        <taxon>Pucciniomycotina</taxon>
        <taxon>Pucciniomycetes</taxon>
        <taxon>Pucciniales</taxon>
        <taxon>Pucciniaceae</taxon>
        <taxon>Puccinia</taxon>
    </lineage>
</organism>
<dbReference type="EMBL" id="LAVV01012073">
    <property type="protein sequence ID" value="KNZ47048.1"/>
    <property type="molecule type" value="Genomic_DNA"/>
</dbReference>
<accession>A0A0L6UEQ4</accession>
<comment type="caution">
    <text evidence="1">The sequence shown here is derived from an EMBL/GenBank/DDBJ whole genome shotgun (WGS) entry which is preliminary data.</text>
</comment>
<name>A0A0L6UEQ4_9BASI</name>
<keyword evidence="2" id="KW-1185">Reference proteome</keyword>
<reference evidence="1 2" key="1">
    <citation type="submission" date="2015-08" db="EMBL/GenBank/DDBJ databases">
        <title>Next Generation Sequencing and Analysis of the Genome of Puccinia sorghi L Schw, the Causal Agent of Maize Common Rust.</title>
        <authorList>
            <person name="Rochi L."/>
            <person name="Burguener G."/>
            <person name="Darino M."/>
            <person name="Turjanski A."/>
            <person name="Kreff E."/>
            <person name="Dieguez M.J."/>
            <person name="Sacco F."/>
        </authorList>
    </citation>
    <scope>NUCLEOTIDE SEQUENCE [LARGE SCALE GENOMIC DNA]</scope>
    <source>
        <strain evidence="1 2">RO10H11247</strain>
    </source>
</reference>
<dbReference type="AlphaFoldDB" id="A0A0L6UEQ4"/>
<proteinExistence type="predicted"/>
<dbReference type="VEuPathDB" id="FungiDB:VP01_671g3"/>
<gene>
    <name evidence="1" type="ORF">VP01_671g3</name>
</gene>